<dbReference type="InterPro" id="IPR002586">
    <property type="entry name" value="CobQ/CobB/MinD/ParA_Nub-bd_dom"/>
</dbReference>
<evidence type="ECO:0000256" key="1">
    <source>
        <dbReference type="ARBA" id="ARBA00022741"/>
    </source>
</evidence>
<dbReference type="EMBL" id="BEXT01000001">
    <property type="protein sequence ID" value="GBC62229.1"/>
    <property type="molecule type" value="Genomic_DNA"/>
</dbReference>
<keyword evidence="1" id="KW-0547">Nucleotide-binding</keyword>
<comment type="caution">
    <text evidence="5">The sequence shown here is derived from an EMBL/GenBank/DDBJ whole genome shotgun (WGS) entry which is preliminary data.</text>
</comment>
<gene>
    <name evidence="5" type="ORF">DENIS_3198</name>
</gene>
<dbReference type="CDD" id="cd05387">
    <property type="entry name" value="BY-kinase"/>
    <property type="match status" value="1"/>
</dbReference>
<name>A0A401FZ28_9BACT</name>
<dbReference type="Pfam" id="PF14332">
    <property type="entry name" value="DUF4388"/>
    <property type="match status" value="1"/>
</dbReference>
<dbReference type="NCBIfam" id="TIGR01007">
    <property type="entry name" value="eps_fam"/>
    <property type="match status" value="1"/>
</dbReference>
<reference evidence="6" key="1">
    <citation type="submission" date="2017-11" db="EMBL/GenBank/DDBJ databases">
        <authorList>
            <person name="Watanabe M."/>
            <person name="Kojima H."/>
        </authorList>
    </citation>
    <scope>NUCLEOTIDE SEQUENCE [LARGE SCALE GENOMIC DNA]</scope>
    <source>
        <strain evidence="6">Tokyo 01</strain>
    </source>
</reference>
<organism evidence="5 6">
    <name type="scientific">Desulfonema ishimotonii</name>
    <dbReference type="NCBI Taxonomy" id="45657"/>
    <lineage>
        <taxon>Bacteria</taxon>
        <taxon>Pseudomonadati</taxon>
        <taxon>Thermodesulfobacteriota</taxon>
        <taxon>Desulfobacteria</taxon>
        <taxon>Desulfobacterales</taxon>
        <taxon>Desulfococcaceae</taxon>
        <taxon>Desulfonema</taxon>
    </lineage>
</organism>
<dbReference type="InterPro" id="IPR037257">
    <property type="entry name" value="T2SS_E_N_sf"/>
</dbReference>
<dbReference type="PANTHER" id="PTHR32309:SF13">
    <property type="entry name" value="FERRIC ENTEROBACTIN TRANSPORT PROTEIN FEPE"/>
    <property type="match status" value="1"/>
</dbReference>
<dbReference type="InterPro" id="IPR027417">
    <property type="entry name" value="P-loop_NTPase"/>
</dbReference>
<dbReference type="InterPro" id="IPR050445">
    <property type="entry name" value="Bact_polysacc_biosynth/exp"/>
</dbReference>
<keyword evidence="6" id="KW-1185">Reference proteome</keyword>
<protein>
    <recommendedName>
        <fullName evidence="7">Capsular biosynthesis protein</fullName>
    </recommendedName>
</protein>
<dbReference type="PANTHER" id="PTHR32309">
    <property type="entry name" value="TYROSINE-PROTEIN KINASE"/>
    <property type="match status" value="1"/>
</dbReference>
<feature type="domain" description="CobQ/CobB/MinD/ParA nucleotide binding" evidence="3">
    <location>
        <begin position="57"/>
        <end position="399"/>
    </location>
</feature>
<dbReference type="InterPro" id="IPR025497">
    <property type="entry name" value="PatA-like_N"/>
</dbReference>
<evidence type="ECO:0000259" key="4">
    <source>
        <dbReference type="Pfam" id="PF14332"/>
    </source>
</evidence>
<evidence type="ECO:0000259" key="3">
    <source>
        <dbReference type="Pfam" id="PF01656"/>
    </source>
</evidence>
<dbReference type="GO" id="GO:0005524">
    <property type="term" value="F:ATP binding"/>
    <property type="evidence" value="ECO:0007669"/>
    <property type="project" value="UniProtKB-KW"/>
</dbReference>
<proteinExistence type="predicted"/>
<evidence type="ECO:0008006" key="7">
    <source>
        <dbReference type="Google" id="ProtNLM"/>
    </source>
</evidence>
<reference evidence="6" key="2">
    <citation type="submission" date="2019-01" db="EMBL/GenBank/DDBJ databases">
        <title>Genome sequence of Desulfonema ishimotonii strain Tokyo 01.</title>
        <authorList>
            <person name="Fukui M."/>
        </authorList>
    </citation>
    <scope>NUCLEOTIDE SEQUENCE [LARGE SCALE GENOMIC DNA]</scope>
    <source>
        <strain evidence="6">Tokyo 01</strain>
    </source>
</reference>
<dbReference type="Pfam" id="PF01656">
    <property type="entry name" value="CbiA"/>
    <property type="match status" value="1"/>
</dbReference>
<dbReference type="GO" id="GO:0004713">
    <property type="term" value="F:protein tyrosine kinase activity"/>
    <property type="evidence" value="ECO:0007669"/>
    <property type="project" value="TreeGrafter"/>
</dbReference>
<sequence length="416" mass="47005">MKENHMKKNTAQNPMLKRYPNVLLDSMGAQSRFAEAYRTLRTNIHFSVMDRKIRSLVITSAGQSEGKTVTTFNLAYTMSQSGKSVLVIDADLRKPMISRLFNAAKARGVTELLSDAINADITHGVLDDFATDDLFKLVELQKKNGLLKLDSGKDVIEMYFHEGRLRDIIWATRPEEKKLASVLVESGVLSLENAKIALRRRKDTGQKLGAVLTDMGLISEKDLRGPLNMHTMESFQVVSRMKTGEFHFSDLPESYFNSDDADPFGLHQLYERKLKEGENYLFLRKQIETLIQKTDTPNLFVLPSGAIPPNPSELVGSDRMRFLISYLARRFDFVIIDTPPILPASDALLLAPQADGVAMVVKSGLLRRNMVGKAVAQLRRTQANLMGVILNRVDVRREGYYKYYQKYYSNYHADAA</sequence>
<evidence type="ECO:0000256" key="2">
    <source>
        <dbReference type="ARBA" id="ARBA00022840"/>
    </source>
</evidence>
<dbReference type="Proteomes" id="UP000288096">
    <property type="component" value="Unassembled WGS sequence"/>
</dbReference>
<accession>A0A401FZ28</accession>
<keyword evidence="2" id="KW-0067">ATP-binding</keyword>
<dbReference type="GO" id="GO:0005886">
    <property type="term" value="C:plasma membrane"/>
    <property type="evidence" value="ECO:0007669"/>
    <property type="project" value="TreeGrafter"/>
</dbReference>
<evidence type="ECO:0000313" key="5">
    <source>
        <dbReference type="EMBL" id="GBC62229.1"/>
    </source>
</evidence>
<dbReference type="SUPFAM" id="SSF52540">
    <property type="entry name" value="P-loop containing nucleoside triphosphate hydrolases"/>
    <property type="match status" value="1"/>
</dbReference>
<dbReference type="SUPFAM" id="SSF160246">
    <property type="entry name" value="EspE N-terminal domain-like"/>
    <property type="match status" value="1"/>
</dbReference>
<dbReference type="AlphaFoldDB" id="A0A401FZ28"/>
<dbReference type="InterPro" id="IPR005702">
    <property type="entry name" value="Wzc-like_C"/>
</dbReference>
<evidence type="ECO:0000313" key="6">
    <source>
        <dbReference type="Proteomes" id="UP000288096"/>
    </source>
</evidence>
<dbReference type="Gene3D" id="3.40.50.300">
    <property type="entry name" value="P-loop containing nucleotide triphosphate hydrolases"/>
    <property type="match status" value="2"/>
</dbReference>
<dbReference type="OrthoDB" id="9812433at2"/>
<feature type="domain" description="PatA-like N-terminal" evidence="4">
    <location>
        <begin position="123"/>
        <end position="253"/>
    </location>
</feature>